<keyword evidence="1" id="KW-0175">Coiled coil</keyword>
<proteinExistence type="predicted"/>
<evidence type="ECO:0000256" key="1">
    <source>
        <dbReference type="SAM" id="Coils"/>
    </source>
</evidence>
<organism evidence="2 3">
    <name type="scientific">Albula glossodonta</name>
    <name type="common">roundjaw bonefish</name>
    <dbReference type="NCBI Taxonomy" id="121402"/>
    <lineage>
        <taxon>Eukaryota</taxon>
        <taxon>Metazoa</taxon>
        <taxon>Chordata</taxon>
        <taxon>Craniata</taxon>
        <taxon>Vertebrata</taxon>
        <taxon>Euteleostomi</taxon>
        <taxon>Actinopterygii</taxon>
        <taxon>Neopterygii</taxon>
        <taxon>Teleostei</taxon>
        <taxon>Albuliformes</taxon>
        <taxon>Albulidae</taxon>
        <taxon>Albula</taxon>
    </lineage>
</organism>
<dbReference type="EMBL" id="JAFBMS010000017">
    <property type="protein sequence ID" value="KAG9345449.1"/>
    <property type="molecule type" value="Genomic_DNA"/>
</dbReference>
<keyword evidence="3" id="KW-1185">Reference proteome</keyword>
<name>A0A8T2NZD5_9TELE</name>
<gene>
    <name evidence="2" type="ORF">JZ751_008593</name>
</gene>
<dbReference type="AlphaFoldDB" id="A0A8T2NZD5"/>
<accession>A0A8T2NZD5</accession>
<dbReference type="OrthoDB" id="9908976at2759"/>
<feature type="coiled-coil region" evidence="1">
    <location>
        <begin position="79"/>
        <end position="159"/>
    </location>
</feature>
<protein>
    <submittedName>
        <fullName evidence="2">Uncharacterized protein</fullName>
    </submittedName>
</protein>
<dbReference type="Proteomes" id="UP000824540">
    <property type="component" value="Unassembled WGS sequence"/>
</dbReference>
<evidence type="ECO:0000313" key="2">
    <source>
        <dbReference type="EMBL" id="KAG9345449.1"/>
    </source>
</evidence>
<sequence>MRVELDTLTLKLEQLVNPIKECWHRGLCCSPSLVCPPLVCHSGRGPQTSQLITLAVDNSQLQTKRGDLERLVQDTWAHRGVLEQEKEALGCQVSELQSELFQLNSSMKQDLAVLRQKLASSEQRMAIMESERSIQAARLVALETEREQLLSQKAMLLRKLWRTRSPPELDTENVECPLRRTWYYPSP</sequence>
<evidence type="ECO:0000313" key="3">
    <source>
        <dbReference type="Proteomes" id="UP000824540"/>
    </source>
</evidence>
<reference evidence="2" key="1">
    <citation type="thesis" date="2021" institute="BYU ScholarsArchive" country="Provo, UT, USA">
        <title>Applications of and Algorithms for Genome Assembly and Genomic Analyses with an Emphasis on Marine Teleosts.</title>
        <authorList>
            <person name="Pickett B.D."/>
        </authorList>
    </citation>
    <scope>NUCLEOTIDE SEQUENCE</scope>
    <source>
        <strain evidence="2">HI-2016</strain>
    </source>
</reference>
<comment type="caution">
    <text evidence="2">The sequence shown here is derived from an EMBL/GenBank/DDBJ whole genome shotgun (WGS) entry which is preliminary data.</text>
</comment>